<dbReference type="InterPro" id="IPR000238">
    <property type="entry name" value="RbfA"/>
</dbReference>
<dbReference type="PATRIC" id="fig|1121022.4.peg.3942"/>
<comment type="subcellular location">
    <subcellularLocation>
        <location evidence="2">Cytoplasm</location>
    </subcellularLocation>
</comment>
<dbReference type="GO" id="GO:0030490">
    <property type="term" value="P:maturation of SSU-rRNA"/>
    <property type="evidence" value="ECO:0007669"/>
    <property type="project" value="UniProtKB-UniRule"/>
</dbReference>
<evidence type="ECO:0000313" key="4">
    <source>
        <dbReference type="EMBL" id="ESQ85316.1"/>
    </source>
</evidence>
<dbReference type="NCBIfam" id="TIGR00082">
    <property type="entry name" value="rbfA"/>
    <property type="match status" value="1"/>
</dbReference>
<dbReference type="HAMAP" id="MF_00003">
    <property type="entry name" value="RbfA"/>
    <property type="match status" value="1"/>
</dbReference>
<proteinExistence type="inferred from homology"/>
<dbReference type="PANTHER" id="PTHR33515:SF1">
    <property type="entry name" value="RIBOSOME-BINDING FACTOR A, CHLOROPLASTIC-RELATED"/>
    <property type="match status" value="1"/>
</dbReference>
<gene>
    <name evidence="2" type="primary">rbfA</name>
    <name evidence="4" type="ORF">ABENE_19235</name>
</gene>
<dbReference type="EMBL" id="AWGB01000061">
    <property type="protein sequence ID" value="ESQ85316.1"/>
    <property type="molecule type" value="Genomic_DNA"/>
</dbReference>
<dbReference type="Pfam" id="PF02033">
    <property type="entry name" value="RBFA"/>
    <property type="match status" value="1"/>
</dbReference>
<dbReference type="SUPFAM" id="SSF89919">
    <property type="entry name" value="Ribosome-binding factor A, RbfA"/>
    <property type="match status" value="1"/>
</dbReference>
<comment type="subunit">
    <text evidence="2">Monomer. Binds 30S ribosomal subunits, but not 50S ribosomal subunits or 70S ribosomes.</text>
</comment>
<dbReference type="GO" id="GO:0005829">
    <property type="term" value="C:cytosol"/>
    <property type="evidence" value="ECO:0007669"/>
    <property type="project" value="TreeGrafter"/>
</dbReference>
<sequence>MSLMKYSSSKDKSQRAQGNKAHGRTPTDLGPTQRQLRAGELVRHALVEILRDEDIHDEALAGVSITITEVRCSNDLRHATVFVEPLGAGLASDQAAVTITKDQIGPAVAALNKHAKFLRGVLGRHIEMKFTPELRFLHDESFNEAARIDALFMRPDIARDLHHDDEDEE</sequence>
<dbReference type="InterPro" id="IPR023799">
    <property type="entry name" value="RbfA_dom_sf"/>
</dbReference>
<evidence type="ECO:0000256" key="1">
    <source>
        <dbReference type="ARBA" id="ARBA00022517"/>
    </source>
</evidence>
<dbReference type="NCBIfam" id="NF001802">
    <property type="entry name" value="PRK00521.2-5"/>
    <property type="match status" value="1"/>
</dbReference>
<protein>
    <recommendedName>
        <fullName evidence="2">Ribosome-binding factor A</fullName>
    </recommendedName>
</protein>
<dbReference type="Gene3D" id="3.30.300.20">
    <property type="match status" value="1"/>
</dbReference>
<dbReference type="Proteomes" id="UP000017837">
    <property type="component" value="Unassembled WGS sequence"/>
</dbReference>
<dbReference type="PROSITE" id="PS01319">
    <property type="entry name" value="RBFA"/>
    <property type="match status" value="1"/>
</dbReference>
<evidence type="ECO:0000256" key="2">
    <source>
        <dbReference type="HAMAP-Rule" id="MF_00003"/>
    </source>
</evidence>
<comment type="function">
    <text evidence="2">One of several proteins that assist in the late maturation steps of the functional core of the 30S ribosomal subunit. Associates with free 30S ribosomal subunits (but not with 30S subunits that are part of 70S ribosomes or polysomes). Required for efficient processing of 16S rRNA. May interact with the 5'-terminal helix region of 16S rRNA.</text>
</comment>
<dbReference type="AlphaFoldDB" id="V4PB72"/>
<name>V4PB72_9CAUL</name>
<dbReference type="InterPro" id="IPR015946">
    <property type="entry name" value="KH_dom-like_a/b"/>
</dbReference>
<dbReference type="eggNOG" id="COG0858">
    <property type="taxonomic scope" value="Bacteria"/>
</dbReference>
<evidence type="ECO:0000313" key="5">
    <source>
        <dbReference type="Proteomes" id="UP000017837"/>
    </source>
</evidence>
<dbReference type="STRING" id="1121022.GCA_000376105_00982"/>
<feature type="region of interest" description="Disordered" evidence="3">
    <location>
        <begin position="1"/>
        <end position="35"/>
    </location>
</feature>
<dbReference type="GO" id="GO:0043024">
    <property type="term" value="F:ribosomal small subunit binding"/>
    <property type="evidence" value="ECO:0007669"/>
    <property type="project" value="TreeGrafter"/>
</dbReference>
<dbReference type="RefSeq" id="WP_018080650.1">
    <property type="nucleotide sequence ID" value="NZ_AQWM01000002.1"/>
</dbReference>
<evidence type="ECO:0000256" key="3">
    <source>
        <dbReference type="SAM" id="MobiDB-lite"/>
    </source>
</evidence>
<accession>V4PB72</accession>
<comment type="similarity">
    <text evidence="2">Belongs to the RbfA family.</text>
</comment>
<dbReference type="PANTHER" id="PTHR33515">
    <property type="entry name" value="RIBOSOME-BINDING FACTOR A, CHLOROPLASTIC-RELATED"/>
    <property type="match status" value="1"/>
</dbReference>
<reference evidence="4 5" key="1">
    <citation type="journal article" date="2014" name="Nature">
        <title>Sequential evolution of bacterial morphology by co-option of a developmental regulator.</title>
        <authorList>
            <person name="Jiang C."/>
            <person name="Brown P.J."/>
            <person name="Ducret A."/>
            <person name="Brun Y.V."/>
        </authorList>
    </citation>
    <scope>NUCLEOTIDE SEQUENCE [LARGE SCALE GENOMIC DNA]</scope>
    <source>
        <strain evidence="4 5">DSM 16100</strain>
    </source>
</reference>
<keyword evidence="5" id="KW-1185">Reference proteome</keyword>
<dbReference type="InterPro" id="IPR020053">
    <property type="entry name" value="Ribosome-bd_factorA_CS"/>
</dbReference>
<keyword evidence="1 2" id="KW-0690">Ribosome biogenesis</keyword>
<organism evidence="4 5">
    <name type="scientific">Asticcacaulis benevestitus DSM 16100 = ATCC BAA-896</name>
    <dbReference type="NCBI Taxonomy" id="1121022"/>
    <lineage>
        <taxon>Bacteria</taxon>
        <taxon>Pseudomonadati</taxon>
        <taxon>Pseudomonadota</taxon>
        <taxon>Alphaproteobacteria</taxon>
        <taxon>Caulobacterales</taxon>
        <taxon>Caulobacteraceae</taxon>
        <taxon>Asticcacaulis</taxon>
    </lineage>
</organism>
<keyword evidence="2" id="KW-0963">Cytoplasm</keyword>
<comment type="caution">
    <text evidence="4">The sequence shown here is derived from an EMBL/GenBank/DDBJ whole genome shotgun (WGS) entry which is preliminary data.</text>
</comment>